<sequence>MKRRGRQEEKKKKRNYYYYILCCFSSFSFLIVPTLLPHGFSCLFRLFASWWGFTAARGEGRQKAVKMAEMTKELLVAACKNNGGYAAPCLNDQLFLQCRGFLRIENLEDYVNLKVLWLEQNAITELTGLETLQQLVSLFVQNNTITSLRTLAVLSNLRVLNVSHNYLTSLAGIAQSCGQLETLQVSHNRICSLDACTELWELKNTLTSVDLSFNKIEMDEGNLGPVEFFTHLSNVSVIYLHGNPTICGLKGYRRQMVLSLPQLTYLDERPVFPEERRCVEAWGAGGEAAEKQERAAIQGEKKKHLESCVRVFSDRMEENRAVRDKLTKQWEEKRALELERLKNMRREFRTQREGMILMEERCRLSVVDAEVASRLGIEEGFRAAKIPLDASERAHRKAYDHEKAVEAVREEALKEIEEEFQQQQSEHEVAENSTFGLLMSDEEMLQEMEEEILHVLEPLGGAHQLSRTTLKMTRAVDAVATRLCGGKKCSTSSQRLRLWERFALWEEGRVKQ</sequence>
<dbReference type="InterPro" id="IPR032675">
    <property type="entry name" value="LRR_dom_sf"/>
</dbReference>
<dbReference type="PROSITE" id="PS51450">
    <property type="entry name" value="LRR"/>
    <property type="match status" value="3"/>
</dbReference>
<comment type="caution">
    <text evidence="5">The sequence shown here is derived from an EMBL/GenBank/DDBJ whole genome shotgun (WGS) entry which is preliminary data.</text>
</comment>
<keyword evidence="4" id="KW-0812">Transmembrane</keyword>
<keyword evidence="2" id="KW-0677">Repeat</keyword>
<gene>
    <name evidence="5" type="ORF">TCDM_09120</name>
</gene>
<keyword evidence="3" id="KW-0175">Coiled coil</keyword>
<dbReference type="SUPFAM" id="SSF52075">
    <property type="entry name" value="Outer arm dynein light chain 1"/>
    <property type="match status" value="1"/>
</dbReference>
<feature type="transmembrane region" description="Helical" evidence="4">
    <location>
        <begin position="16"/>
        <end position="36"/>
    </location>
</feature>
<feature type="coiled-coil region" evidence="3">
    <location>
        <begin position="406"/>
        <end position="433"/>
    </location>
</feature>
<evidence type="ECO:0000313" key="5">
    <source>
        <dbReference type="EMBL" id="ESS63116.1"/>
    </source>
</evidence>
<keyword evidence="4" id="KW-1133">Transmembrane helix</keyword>
<accession>V5D6Q2</accession>
<evidence type="ECO:0000256" key="2">
    <source>
        <dbReference type="ARBA" id="ARBA00022737"/>
    </source>
</evidence>
<evidence type="ECO:0000313" key="6">
    <source>
        <dbReference type="Proteomes" id="UP000017861"/>
    </source>
</evidence>
<dbReference type="OrthoDB" id="1904536at2759"/>
<dbReference type="EMBL" id="AYLP01000142">
    <property type="protein sequence ID" value="ESS63116.1"/>
    <property type="molecule type" value="Genomic_DNA"/>
</dbReference>
<evidence type="ECO:0000256" key="3">
    <source>
        <dbReference type="SAM" id="Coils"/>
    </source>
</evidence>
<evidence type="ECO:0000256" key="1">
    <source>
        <dbReference type="ARBA" id="ARBA00022614"/>
    </source>
</evidence>
<dbReference type="Pfam" id="PF13855">
    <property type="entry name" value="LRR_8"/>
    <property type="match status" value="1"/>
</dbReference>
<dbReference type="Proteomes" id="UP000017861">
    <property type="component" value="Unassembled WGS sequence"/>
</dbReference>
<dbReference type="InterPro" id="IPR050576">
    <property type="entry name" value="Cilia_flagella_integrity"/>
</dbReference>
<reference evidence="5 6" key="1">
    <citation type="journal article" date="2014" name="Genome Announc.">
        <title>Trypanosoma cruzi Clone Dm28c Draft Genome Sequence.</title>
        <authorList>
            <person name="Grisard E.C."/>
            <person name="Teixeira S.M."/>
            <person name="de Almeida L.G."/>
            <person name="Stoco P.H."/>
            <person name="Gerber A.L."/>
            <person name="Talavera-Lopez C."/>
            <person name="Lima O.C."/>
            <person name="Andersson B."/>
            <person name="de Vasconcelos A.T."/>
        </authorList>
    </citation>
    <scope>NUCLEOTIDE SEQUENCE [LARGE SCALE GENOMIC DNA]</scope>
    <source>
        <strain evidence="5 6">Dm28c</strain>
    </source>
</reference>
<dbReference type="VEuPathDB" id="TriTrypDB:TCDM_09120"/>
<dbReference type="Gene3D" id="3.80.10.10">
    <property type="entry name" value="Ribonuclease Inhibitor"/>
    <property type="match status" value="2"/>
</dbReference>
<dbReference type="SMART" id="SM00365">
    <property type="entry name" value="LRR_SD22"/>
    <property type="match status" value="4"/>
</dbReference>
<dbReference type="AlphaFoldDB" id="V5D6Q2"/>
<name>V5D6Q2_TRYCR</name>
<organism evidence="5 6">
    <name type="scientific">Trypanosoma cruzi Dm28c</name>
    <dbReference type="NCBI Taxonomy" id="1416333"/>
    <lineage>
        <taxon>Eukaryota</taxon>
        <taxon>Discoba</taxon>
        <taxon>Euglenozoa</taxon>
        <taxon>Kinetoplastea</taxon>
        <taxon>Metakinetoplastina</taxon>
        <taxon>Trypanosomatida</taxon>
        <taxon>Trypanosomatidae</taxon>
        <taxon>Trypanosoma</taxon>
        <taxon>Schizotrypanum</taxon>
    </lineage>
</organism>
<keyword evidence="4" id="KW-0472">Membrane</keyword>
<evidence type="ECO:0008006" key="7">
    <source>
        <dbReference type="Google" id="ProtNLM"/>
    </source>
</evidence>
<dbReference type="PANTHER" id="PTHR45973:SF26">
    <property type="entry name" value="LEUCINE-RICH REPEAT-CONTAINING PROTEIN ODA7"/>
    <property type="match status" value="1"/>
</dbReference>
<dbReference type="InterPro" id="IPR001611">
    <property type="entry name" value="Leu-rich_rpt"/>
</dbReference>
<evidence type="ECO:0000256" key="4">
    <source>
        <dbReference type="SAM" id="Phobius"/>
    </source>
</evidence>
<keyword evidence="1" id="KW-0433">Leucine-rich repeat</keyword>
<dbReference type="PANTHER" id="PTHR45973">
    <property type="entry name" value="PROTEIN PHOSPHATASE 1 REGULATORY SUBUNIT SDS22-RELATED"/>
    <property type="match status" value="1"/>
</dbReference>
<proteinExistence type="predicted"/>
<protein>
    <recommendedName>
        <fullName evidence="7">Leucine-rich repeat protein (LRRP)</fullName>
    </recommendedName>
</protein>